<name>A0A267DBQ6_9PLAT</name>
<proteinExistence type="predicted"/>
<organism evidence="2 3">
    <name type="scientific">Macrostomum lignano</name>
    <dbReference type="NCBI Taxonomy" id="282301"/>
    <lineage>
        <taxon>Eukaryota</taxon>
        <taxon>Metazoa</taxon>
        <taxon>Spiralia</taxon>
        <taxon>Lophotrochozoa</taxon>
        <taxon>Platyhelminthes</taxon>
        <taxon>Rhabditophora</taxon>
        <taxon>Macrostomorpha</taxon>
        <taxon>Macrostomida</taxon>
        <taxon>Macrostomidae</taxon>
        <taxon>Macrostomum</taxon>
    </lineage>
</organism>
<protein>
    <submittedName>
        <fullName evidence="2">Uncharacterized protein</fullName>
    </submittedName>
</protein>
<evidence type="ECO:0000313" key="3">
    <source>
        <dbReference type="Proteomes" id="UP000215902"/>
    </source>
</evidence>
<reference evidence="2 3" key="1">
    <citation type="submission" date="2017-06" db="EMBL/GenBank/DDBJ databases">
        <title>A platform for efficient transgenesis in Macrostomum lignano, a flatworm model organism for stem cell research.</title>
        <authorList>
            <person name="Berezikov E."/>
        </authorList>
    </citation>
    <scope>NUCLEOTIDE SEQUENCE [LARGE SCALE GENOMIC DNA]</scope>
    <source>
        <strain evidence="2">DV1</strain>
        <tissue evidence="2">Whole organism</tissue>
    </source>
</reference>
<dbReference type="AlphaFoldDB" id="A0A267DBQ6"/>
<keyword evidence="3" id="KW-1185">Reference proteome</keyword>
<dbReference type="Proteomes" id="UP000215902">
    <property type="component" value="Unassembled WGS sequence"/>
</dbReference>
<dbReference type="EMBL" id="NIVC01005129">
    <property type="protein sequence ID" value="PAA46002.1"/>
    <property type="molecule type" value="Genomic_DNA"/>
</dbReference>
<gene>
    <name evidence="2" type="ORF">BOX15_Mlig024828g4</name>
</gene>
<sequence length="533" mass="59401">MVSLFRVNRLFDELRQKLLGRLYSEAKARLEDGVADVSILRRLHQPERCHEGDCIYLDVAVNLFKNQVLRLQPVENGGLTTLEASLQAYLSDLVDLYEINKSEAMIKATRDLRCVAGILCLLGPSCSGSVSSFQSFLTHVLDTLMLLLCDQIVLNFSEVLLIHNARFSKRVAFQSHLSLIRHHNMPDNTFWNPVATASKQRGLELVLVHFRFAVSSAQAIIHLTKRLRHSGSADFTDIDLDLLNGFYKELSSSELSDIVGYQTLARGVEQLQQAVANVSARDMRSIAYASYSTVRMPRMRLVAQTVALLSDTAASQHNIEKLLASEVNQASEGRQILCTEEALKRLVRELKPVQFFARLQHNTELWNRLESFDASSNCSFSAITAKPQQHQPACPDHGSYHQACLLWAWFRSVVSAVAVLRRTSRVFASPDAVRGSVERFIAVNADFFEAHAGDLLESGEMQPALHDLLTDLLTKIRQRRRRVQALSRLPPPPGAAAPGQSEVGSATAASGNGLSFELRLLPSLCFHFVQQKA</sequence>
<evidence type="ECO:0000313" key="2">
    <source>
        <dbReference type="EMBL" id="PAA46002.1"/>
    </source>
</evidence>
<comment type="caution">
    <text evidence="2">The sequence shown here is derived from an EMBL/GenBank/DDBJ whole genome shotgun (WGS) entry which is preliminary data.</text>
</comment>
<evidence type="ECO:0000256" key="1">
    <source>
        <dbReference type="SAM" id="MobiDB-lite"/>
    </source>
</evidence>
<accession>A0A267DBQ6</accession>
<feature type="region of interest" description="Disordered" evidence="1">
    <location>
        <begin position="484"/>
        <end position="506"/>
    </location>
</feature>